<proteinExistence type="inferred from homology"/>
<dbReference type="FunFam" id="3.30.1370.100:FF:000004">
    <property type="entry name" value="DNA mismatch repair endonuclease MutL"/>
    <property type="match status" value="1"/>
</dbReference>
<dbReference type="PROSITE" id="PS00058">
    <property type="entry name" value="DNA_MISMATCH_REPAIR_1"/>
    <property type="match status" value="1"/>
</dbReference>
<dbReference type="InterPro" id="IPR014721">
    <property type="entry name" value="Ribsml_uS5_D2-typ_fold_subgr"/>
</dbReference>
<feature type="compositionally biased region" description="Basic and acidic residues" evidence="5">
    <location>
        <begin position="413"/>
        <end position="429"/>
    </location>
</feature>
<dbReference type="InterPro" id="IPR020667">
    <property type="entry name" value="DNA_mismatch_repair_MutL"/>
</dbReference>
<dbReference type="SUPFAM" id="SSF118116">
    <property type="entry name" value="DNA mismatch repair protein MutL"/>
    <property type="match status" value="1"/>
</dbReference>
<dbReference type="OrthoDB" id="9763467at2"/>
<dbReference type="NCBIfam" id="TIGR00585">
    <property type="entry name" value="mutl"/>
    <property type="match status" value="1"/>
</dbReference>
<dbReference type="GO" id="GO:0140664">
    <property type="term" value="F:ATP-dependent DNA damage sensor activity"/>
    <property type="evidence" value="ECO:0007669"/>
    <property type="project" value="InterPro"/>
</dbReference>
<dbReference type="SUPFAM" id="SSF54211">
    <property type="entry name" value="Ribosomal protein S5 domain 2-like"/>
    <property type="match status" value="1"/>
</dbReference>
<dbReference type="PANTHER" id="PTHR10073">
    <property type="entry name" value="DNA MISMATCH REPAIR PROTEIN MLH, PMS, MUTL"/>
    <property type="match status" value="1"/>
</dbReference>
<feature type="compositionally biased region" description="Acidic residues" evidence="5">
    <location>
        <begin position="394"/>
        <end position="411"/>
    </location>
</feature>
<dbReference type="InterPro" id="IPR036890">
    <property type="entry name" value="HATPase_C_sf"/>
</dbReference>
<comment type="function">
    <text evidence="4">This protein is involved in the repair of mismatches in DNA. It is required for dam-dependent methyl-directed DNA mismatch repair. May act as a 'molecular matchmaker', a protein that promotes the formation of a stable complex between two or more DNA-binding proteins in an ATP-dependent manner without itself being part of a final effector complex.</text>
</comment>
<dbReference type="CDD" id="cd00782">
    <property type="entry name" value="MutL_Trans"/>
    <property type="match status" value="1"/>
</dbReference>
<evidence type="ECO:0000259" key="7">
    <source>
        <dbReference type="SMART" id="SM01340"/>
    </source>
</evidence>
<dbReference type="InterPro" id="IPR013507">
    <property type="entry name" value="DNA_mismatch_S5_2-like"/>
</dbReference>
<evidence type="ECO:0000256" key="3">
    <source>
        <dbReference type="ARBA" id="ARBA00023204"/>
    </source>
</evidence>
<dbReference type="SUPFAM" id="SSF55874">
    <property type="entry name" value="ATPase domain of HSP90 chaperone/DNA topoisomerase II/histidine kinase"/>
    <property type="match status" value="1"/>
</dbReference>
<dbReference type="InterPro" id="IPR002099">
    <property type="entry name" value="MutL/Mlh/PMS"/>
</dbReference>
<dbReference type="AlphaFoldDB" id="A0A3D8PPA9"/>
<dbReference type="InterPro" id="IPR014790">
    <property type="entry name" value="MutL_C"/>
</dbReference>
<dbReference type="Proteomes" id="UP000256520">
    <property type="component" value="Unassembled WGS sequence"/>
</dbReference>
<dbReference type="PANTHER" id="PTHR10073:SF12">
    <property type="entry name" value="DNA MISMATCH REPAIR PROTEIN MLH1"/>
    <property type="match status" value="1"/>
</dbReference>
<dbReference type="GO" id="GO:0006298">
    <property type="term" value="P:mismatch repair"/>
    <property type="evidence" value="ECO:0007669"/>
    <property type="project" value="UniProtKB-UniRule"/>
</dbReference>
<dbReference type="Gene3D" id="3.30.230.10">
    <property type="match status" value="1"/>
</dbReference>
<comment type="caution">
    <text evidence="8">The sequence shown here is derived from an EMBL/GenBank/DDBJ whole genome shotgun (WGS) entry which is preliminary data.</text>
</comment>
<dbReference type="FunFam" id="3.30.565.10:FF:000003">
    <property type="entry name" value="DNA mismatch repair endonuclease MutL"/>
    <property type="match status" value="1"/>
</dbReference>
<evidence type="ECO:0000256" key="4">
    <source>
        <dbReference type="HAMAP-Rule" id="MF_00149"/>
    </source>
</evidence>
<feature type="compositionally biased region" description="Polar residues" evidence="5">
    <location>
        <begin position="362"/>
        <end position="379"/>
    </location>
</feature>
<keyword evidence="9" id="KW-1185">Reference proteome</keyword>
<dbReference type="InterPro" id="IPR037198">
    <property type="entry name" value="MutL_C_sf"/>
</dbReference>
<evidence type="ECO:0000259" key="6">
    <source>
        <dbReference type="SMART" id="SM00853"/>
    </source>
</evidence>
<organism evidence="8 9">
    <name type="scientific">Oceanobacillus chungangensis</name>
    <dbReference type="NCBI Taxonomy" id="1229152"/>
    <lineage>
        <taxon>Bacteria</taxon>
        <taxon>Bacillati</taxon>
        <taxon>Bacillota</taxon>
        <taxon>Bacilli</taxon>
        <taxon>Bacillales</taxon>
        <taxon>Bacillaceae</taxon>
        <taxon>Oceanobacillus</taxon>
    </lineage>
</organism>
<dbReference type="SMART" id="SM01340">
    <property type="entry name" value="DNA_mis_repair"/>
    <property type="match status" value="1"/>
</dbReference>
<dbReference type="Pfam" id="PF01119">
    <property type="entry name" value="DNA_mis_repair"/>
    <property type="match status" value="1"/>
</dbReference>
<sequence>MKIVQMSDALANKIAAGEVVERPASVVKELVENSIDANSTWIKVEITEAGLQQIKITDNGDGMSEADCEMAFLPHATSKVKNESDLFHVKTLGFRGEALASIASVSKLSVKSSEGDQAGTYLKLDGGKIIEKKKSDARKGSEIIVEDLFFNTPARLKYMKSLHTELGHITDLLNRLALAHPEIRFEAIHNDKGLFKTAGTGDLLQVISQVYGMNVAKKMLPVKQETLDYSIAGYIAKPEVTRASRSYISIIINGRYIKSVPLNQAIIRAYHTLLPIGRSPIVVLRIEMDPILVDVNVHPTKLEVRFSKDKELFTNIEEMIKNKFREITLIPEVEQKPMPKPKVQSFQSMMKFDDPVRKSVEANDNAQEVGNIQQETSINPYEIKETTSYHVSGEETDSSEDIDEPQVEIEQQEQNHETNEQEFEPKETQNPRVPQMYPVGQVQGTYIIAQNENGLYMIDQHAAQERIKYEFFKEKLGKPIKMSQELLIPMTFEFSKQESIFIEQYKETFENVGLFFEQFGNQTYIIRSHPNWFPGGFEEEVIREMIDQIMNEERVNIESIREEAAILMSCKRSIKANHYLNHSEMFRLLEDLRKSTDPFTCPHGRPIIVHFSTYELEKMFKRVM</sequence>
<dbReference type="GO" id="GO:0005524">
    <property type="term" value="F:ATP binding"/>
    <property type="evidence" value="ECO:0007669"/>
    <property type="project" value="InterPro"/>
</dbReference>
<dbReference type="CDD" id="cd16926">
    <property type="entry name" value="HATPase_MutL-MLH-PMS-like"/>
    <property type="match status" value="1"/>
</dbReference>
<dbReference type="GO" id="GO:0030983">
    <property type="term" value="F:mismatched DNA binding"/>
    <property type="evidence" value="ECO:0007669"/>
    <property type="project" value="InterPro"/>
</dbReference>
<dbReference type="Gene3D" id="3.30.1370.100">
    <property type="entry name" value="MutL, C-terminal domain, regulatory subdomain"/>
    <property type="match status" value="1"/>
</dbReference>
<dbReference type="InterPro" id="IPR042120">
    <property type="entry name" value="MutL_C_dimsub"/>
</dbReference>
<dbReference type="GO" id="GO:0016887">
    <property type="term" value="F:ATP hydrolysis activity"/>
    <property type="evidence" value="ECO:0007669"/>
    <property type="project" value="InterPro"/>
</dbReference>
<name>A0A3D8PPA9_9BACI</name>
<evidence type="ECO:0000256" key="1">
    <source>
        <dbReference type="ARBA" id="ARBA00006082"/>
    </source>
</evidence>
<dbReference type="Pfam" id="PF08676">
    <property type="entry name" value="MutL_C"/>
    <property type="match status" value="1"/>
</dbReference>
<keyword evidence="8" id="KW-0378">Hydrolase</keyword>
<dbReference type="InterPro" id="IPR020568">
    <property type="entry name" value="Ribosomal_Su5_D2-typ_SF"/>
</dbReference>
<dbReference type="GO" id="GO:0004519">
    <property type="term" value="F:endonuclease activity"/>
    <property type="evidence" value="ECO:0007669"/>
    <property type="project" value="UniProtKB-KW"/>
</dbReference>
<keyword evidence="2 4" id="KW-0227">DNA damage</keyword>
<dbReference type="Gene3D" id="3.30.565.10">
    <property type="entry name" value="Histidine kinase-like ATPase, C-terminal domain"/>
    <property type="match status" value="1"/>
</dbReference>
<dbReference type="GO" id="GO:0032300">
    <property type="term" value="C:mismatch repair complex"/>
    <property type="evidence" value="ECO:0007669"/>
    <property type="project" value="InterPro"/>
</dbReference>
<accession>A0A3D8PPA9</accession>
<keyword evidence="8" id="KW-0255">Endonuclease</keyword>
<dbReference type="InterPro" id="IPR038973">
    <property type="entry name" value="MutL/Mlh/Pms-like"/>
</dbReference>
<feature type="domain" description="MutL C-terminal dimerisation" evidence="6">
    <location>
        <begin position="438"/>
        <end position="580"/>
    </location>
</feature>
<evidence type="ECO:0000313" key="8">
    <source>
        <dbReference type="EMBL" id="RDW17764.1"/>
    </source>
</evidence>
<dbReference type="NCBIfam" id="NF000950">
    <property type="entry name" value="PRK00095.1-3"/>
    <property type="match status" value="1"/>
</dbReference>
<dbReference type="EMBL" id="PIOD01000011">
    <property type="protein sequence ID" value="RDW17764.1"/>
    <property type="molecule type" value="Genomic_DNA"/>
</dbReference>
<dbReference type="InterPro" id="IPR014762">
    <property type="entry name" value="DNA_mismatch_repair_CS"/>
</dbReference>
<reference evidence="9" key="1">
    <citation type="submission" date="2017-11" db="EMBL/GenBank/DDBJ databases">
        <authorList>
            <person name="Zhu W."/>
        </authorList>
    </citation>
    <scope>NUCLEOTIDE SEQUENCE [LARGE SCALE GENOMIC DNA]</scope>
    <source>
        <strain evidence="9">CAU 1051</strain>
    </source>
</reference>
<dbReference type="Pfam" id="PF13589">
    <property type="entry name" value="HATPase_c_3"/>
    <property type="match status" value="1"/>
</dbReference>
<dbReference type="SMART" id="SM00853">
    <property type="entry name" value="MutL_C"/>
    <property type="match status" value="1"/>
</dbReference>
<protein>
    <recommendedName>
        <fullName evidence="4">DNA mismatch repair protein MutL</fullName>
    </recommendedName>
</protein>
<feature type="domain" description="DNA mismatch repair protein S5" evidence="7">
    <location>
        <begin position="207"/>
        <end position="325"/>
    </location>
</feature>
<evidence type="ECO:0000256" key="2">
    <source>
        <dbReference type="ARBA" id="ARBA00022763"/>
    </source>
</evidence>
<dbReference type="RefSeq" id="WP_115749831.1">
    <property type="nucleotide sequence ID" value="NZ_PIOD01000011.1"/>
</dbReference>
<comment type="similarity">
    <text evidence="1 4">Belongs to the DNA mismatch repair MutL/HexB family.</text>
</comment>
<keyword evidence="3 4" id="KW-0234">DNA repair</keyword>
<dbReference type="Gene3D" id="3.30.1540.20">
    <property type="entry name" value="MutL, C-terminal domain, dimerisation subdomain"/>
    <property type="match status" value="1"/>
</dbReference>
<feature type="region of interest" description="Disordered" evidence="5">
    <location>
        <begin position="362"/>
        <end position="433"/>
    </location>
</feature>
<keyword evidence="8" id="KW-0540">Nuclease</keyword>
<evidence type="ECO:0000313" key="9">
    <source>
        <dbReference type="Proteomes" id="UP000256520"/>
    </source>
</evidence>
<dbReference type="HAMAP" id="MF_00149">
    <property type="entry name" value="DNA_mis_repair"/>
    <property type="match status" value="1"/>
</dbReference>
<evidence type="ECO:0000256" key="5">
    <source>
        <dbReference type="SAM" id="MobiDB-lite"/>
    </source>
</evidence>
<gene>
    <name evidence="4" type="primary">mutL</name>
    <name evidence="8" type="ORF">CWR45_10535</name>
</gene>
<dbReference type="InterPro" id="IPR042121">
    <property type="entry name" value="MutL_C_regsub"/>
</dbReference>